<reference evidence="1" key="1">
    <citation type="submission" date="2021-01" db="EMBL/GenBank/DDBJ databases">
        <authorList>
            <person name="Corre E."/>
            <person name="Pelletier E."/>
            <person name="Niang G."/>
            <person name="Scheremetjew M."/>
            <person name="Finn R."/>
            <person name="Kale V."/>
            <person name="Holt S."/>
            <person name="Cochrane G."/>
            <person name="Meng A."/>
            <person name="Brown T."/>
            <person name="Cohen L."/>
        </authorList>
    </citation>
    <scope>NUCLEOTIDE SEQUENCE</scope>
    <source>
        <strain evidence="1">CCMP443</strain>
    </source>
</reference>
<gene>
    <name evidence="1" type="ORF">HTEP1355_LOCUS8121</name>
</gene>
<name>A0A7S0YUI7_9CRYP</name>
<evidence type="ECO:0008006" key="2">
    <source>
        <dbReference type="Google" id="ProtNLM"/>
    </source>
</evidence>
<proteinExistence type="predicted"/>
<organism evidence="1">
    <name type="scientific">Hemiselmis tepida</name>
    <dbReference type="NCBI Taxonomy" id="464990"/>
    <lineage>
        <taxon>Eukaryota</taxon>
        <taxon>Cryptophyceae</taxon>
        <taxon>Cryptomonadales</taxon>
        <taxon>Hemiselmidaceae</taxon>
        <taxon>Hemiselmis</taxon>
    </lineage>
</organism>
<dbReference type="EMBL" id="HBFN01014080">
    <property type="protein sequence ID" value="CAD8794488.1"/>
    <property type="molecule type" value="Transcribed_RNA"/>
</dbReference>
<protein>
    <recommendedName>
        <fullName evidence="2">LysM domain-containing protein</fullName>
    </recommendedName>
</protein>
<dbReference type="CDD" id="cd00118">
    <property type="entry name" value="LysM"/>
    <property type="match status" value="1"/>
</dbReference>
<evidence type="ECO:0000313" key="1">
    <source>
        <dbReference type="EMBL" id="CAD8794488.1"/>
    </source>
</evidence>
<dbReference type="InterPro" id="IPR018392">
    <property type="entry name" value="LysM"/>
</dbReference>
<dbReference type="AlphaFoldDB" id="A0A7S0YUI7"/>
<accession>A0A7S0YUI7</accession>
<sequence>MPRPEAGYQPRVGDTVKIAGFETPRFVTQGVEEYLEVVVTQATEQVSNRSEIGRQAPHTPDDVTWWRSNWFEGVSTYEVTYPDRNTTYVAEVHGCCRMSDMCQNDATCRQQMQTQTESEANIPNFRDGTGIWTYYNTPFFLQATVRLDLDPPPLFFLPLFVPFMASESGVPQDLELAVLDYQVGRGGAATELVPQDPEPWPEMVMRRQKEATGSLAGTKSRPVTGRRLQNFDFQEGDLTSLDNYPPPRAPSAVVTDPSVTGVDVRLVNTPSHHVRLFAGASCSGLDAVDVPAGMDVCPRSSAARTFPSGGGVDMNFTSVWVPAGLHIAVSDACEFSEPPPSHSEGFFRGQAVAECDNREGTGPMCCEVPGAGGRTLRAQAAPKQVPPALRILGNQWLRIYYSEVAGGRTKVILRTEEVSVFNDDGEEVLRRSAPAGNYAVRLRLATPTSASATVEFILHVMTTVSYSLTPVPAPPADGSPVMVPTGFPTRWALDVSPDESKFSDKTFFDTSTDPSLFLPLNRPVAPADPPGAALPGVLTSAPQWAAEWTPCLDGVGLYFSCTFVLMAIAPYDWAPIRCALVRVAQDLPPKVAFFDPADPSNDRDHYRVHMGQALHVTARAADNPSDPVDFLGVLSVDAVTGDAIRARVEYVTDRGEGTISGDGANEGWARLVEPLLPVYLKMAVRAPGGVNSLGFSAPYVVERTLELRPSRLHSGLGLSVCFVAADSRGLCKRVGSHTSRCVTVDVVRCRYAMRAGESLSSVAGMFETSWLQLYALNPTHLRADRPVDNTTFVHVGHPYTFGRGETVHSVMLKFGTDLQHLMLLNADISRQTEHRWTNTLPVGTEMPQGYQICVLPNSCGTNV</sequence>